<keyword evidence="9" id="KW-0238">DNA-binding</keyword>
<evidence type="ECO:0000259" key="14">
    <source>
        <dbReference type="PROSITE" id="PS50157"/>
    </source>
</evidence>
<feature type="compositionally biased region" description="Basic and acidic residues" evidence="13">
    <location>
        <begin position="534"/>
        <end position="546"/>
    </location>
</feature>
<evidence type="ECO:0000256" key="9">
    <source>
        <dbReference type="ARBA" id="ARBA00023125"/>
    </source>
</evidence>
<keyword evidence="10" id="KW-0804">Transcription</keyword>
<comment type="subcellular location">
    <subcellularLocation>
        <location evidence="1">Nucleus</location>
    </subcellularLocation>
</comment>
<dbReference type="PROSITE" id="PS00028">
    <property type="entry name" value="ZINC_FINGER_C2H2_1"/>
    <property type="match status" value="6"/>
</dbReference>
<evidence type="ECO:0000313" key="16">
    <source>
        <dbReference type="Proteomes" id="UP000261480"/>
    </source>
</evidence>
<feature type="domain" description="C2H2-type" evidence="14">
    <location>
        <begin position="661"/>
        <end position="684"/>
    </location>
</feature>
<dbReference type="FunFam" id="3.30.160.60:FF:000046">
    <property type="entry name" value="Putative B-cell lymphoma/leukemia 11A"/>
    <property type="match status" value="1"/>
</dbReference>
<feature type="region of interest" description="Disordered" evidence="13">
    <location>
        <begin position="488"/>
        <end position="563"/>
    </location>
</feature>
<accession>A0A3B3XFI8</accession>
<reference evidence="15" key="2">
    <citation type="submission" date="2025-09" db="UniProtKB">
        <authorList>
            <consortium name="Ensembl"/>
        </authorList>
    </citation>
    <scope>IDENTIFICATION</scope>
</reference>
<evidence type="ECO:0000256" key="13">
    <source>
        <dbReference type="SAM" id="MobiDB-lite"/>
    </source>
</evidence>
<dbReference type="STRING" id="48701.ENSPMEP00000013807"/>
<evidence type="ECO:0000256" key="11">
    <source>
        <dbReference type="ARBA" id="ARBA00023242"/>
    </source>
</evidence>
<keyword evidence="2" id="KW-1017">Isopeptide bond</keyword>
<dbReference type="Pfam" id="PF25491">
    <property type="entry name" value="CCHC_BCL-11A"/>
    <property type="match status" value="1"/>
</dbReference>
<keyword evidence="7" id="KW-0832">Ubl conjugation</keyword>
<evidence type="ECO:0000256" key="12">
    <source>
        <dbReference type="PROSITE-ProRule" id="PRU00042"/>
    </source>
</evidence>
<dbReference type="AlphaFoldDB" id="A0A3B3XFI8"/>
<dbReference type="PANTHER" id="PTHR45993">
    <property type="entry name" value="B-CELL LYMPHOMA/LEUKEMIA 11"/>
    <property type="match status" value="1"/>
</dbReference>
<evidence type="ECO:0000256" key="2">
    <source>
        <dbReference type="ARBA" id="ARBA00022499"/>
    </source>
</evidence>
<dbReference type="InterPro" id="IPR013087">
    <property type="entry name" value="Znf_C2H2_type"/>
</dbReference>
<feature type="region of interest" description="Disordered" evidence="13">
    <location>
        <begin position="578"/>
        <end position="599"/>
    </location>
</feature>
<dbReference type="SMART" id="SM00355">
    <property type="entry name" value="ZnF_C2H2"/>
    <property type="match status" value="6"/>
</dbReference>
<feature type="domain" description="C2H2-type" evidence="14">
    <location>
        <begin position="386"/>
        <end position="413"/>
    </location>
</feature>
<dbReference type="InterPro" id="IPR036236">
    <property type="entry name" value="Znf_C2H2_sf"/>
</dbReference>
<dbReference type="Proteomes" id="UP000261480">
    <property type="component" value="Unplaced"/>
</dbReference>
<evidence type="ECO:0000313" key="15">
    <source>
        <dbReference type="Ensembl" id="ENSPMEP00000013807.1"/>
    </source>
</evidence>
<dbReference type="InterPro" id="IPR057448">
    <property type="entry name" value="BCL-11A_Znf_CCHC"/>
</dbReference>
<dbReference type="Pfam" id="PF00096">
    <property type="entry name" value="zf-C2H2"/>
    <property type="match status" value="3"/>
</dbReference>
<evidence type="ECO:0000256" key="10">
    <source>
        <dbReference type="ARBA" id="ARBA00023163"/>
    </source>
</evidence>
<sequence length="769" mass="81937">MPPSALSARCGGKKRELERYCLLSTRSAPVQAEASQLVLSYQFVPAGGVSVSLSEPKQLDGRGGGFCFLGGFGTQKGARQGVAMSRRKLGSRPQHLSAIQDVCDMEEAADPPGDHHLPPPPLPQVQAPEDDLLTCGQCSQAFPLAHILAFIQHKQGGCVSRSPGSGATPPSPAGRAGRQRVAGVEPQPGFIELRRGASRGRSWGDESGLNVKGELSKPGCEEPAFFTCFQCDSVFCSAWALLQHAQHTHSFSIYQEDEDEDTYMGGREGLKENKSTAAVLDPRHLNQALASAFQPTAQWRSRQNQASLQAMNFSVRLRELAEGNNTGLSSPMAPVLSPSSSPPAASTFPQPGALQADFHCELCDQNFHSLRALSAHRRTHACDRPYHCGVCGQAFAQSGQLARHIRGHHREAAGGGSGCESVEAVLMEEDTGRQGARGRLQGPGMMGKELDLTLPKHPTVASGLMLLNSHLRPPDRELLRLYPNHRAGGEEAAEGQGEPQPASPCASPSEGSLESGDTGGSGESGIASGNCTPKRPEMGERARGVGEWENEQGELVEREKEWASGVQEWQRDFERRSATGATIAGANASSTPGPAGKKKKDEACEFCGKQFRNSSNLTVHRRSHTGERPYRCGLCNYACAQSSKLTRHMKTHGAQGAKASFLCQLCSVPFTVYATLEKHLKKVHGLSHANVGAYAQASAADTLAALRAGEETGVGVVKMEEDEVGLESKAQGYAEKDMKVEEGRGSPAAVEDLPHESIAEAGLALASAH</sequence>
<feature type="domain" description="C2H2-type" evidence="14">
    <location>
        <begin position="602"/>
        <end position="629"/>
    </location>
</feature>
<dbReference type="GeneID" id="106927228"/>
<evidence type="ECO:0000256" key="4">
    <source>
        <dbReference type="ARBA" id="ARBA00022737"/>
    </source>
</evidence>
<proteinExistence type="predicted"/>
<dbReference type="Gene3D" id="3.30.160.60">
    <property type="entry name" value="Classic Zinc Finger"/>
    <property type="match status" value="3"/>
</dbReference>
<keyword evidence="11" id="KW-0539">Nucleus</keyword>
<dbReference type="KEGG" id="pmei:106927228"/>
<organism evidence="15 16">
    <name type="scientific">Poecilia mexicana</name>
    <dbReference type="NCBI Taxonomy" id="48701"/>
    <lineage>
        <taxon>Eukaryota</taxon>
        <taxon>Metazoa</taxon>
        <taxon>Chordata</taxon>
        <taxon>Craniata</taxon>
        <taxon>Vertebrata</taxon>
        <taxon>Euteleostomi</taxon>
        <taxon>Actinopterygii</taxon>
        <taxon>Neopterygii</taxon>
        <taxon>Teleostei</taxon>
        <taxon>Neoteleostei</taxon>
        <taxon>Acanthomorphata</taxon>
        <taxon>Ovalentaria</taxon>
        <taxon>Atherinomorphae</taxon>
        <taxon>Cyprinodontiformes</taxon>
        <taxon>Poeciliidae</taxon>
        <taxon>Poeciliinae</taxon>
        <taxon>Poecilia</taxon>
    </lineage>
</organism>
<dbReference type="GO" id="GO:0005634">
    <property type="term" value="C:nucleus"/>
    <property type="evidence" value="ECO:0007669"/>
    <property type="project" value="UniProtKB-SubCell"/>
</dbReference>
<dbReference type="GO" id="GO:0008270">
    <property type="term" value="F:zinc ion binding"/>
    <property type="evidence" value="ECO:0007669"/>
    <property type="project" value="UniProtKB-KW"/>
</dbReference>
<feature type="region of interest" description="Disordered" evidence="13">
    <location>
        <begin position="326"/>
        <end position="350"/>
    </location>
</feature>
<feature type="compositionally biased region" description="Low complexity" evidence="13">
    <location>
        <begin position="160"/>
        <end position="176"/>
    </location>
</feature>
<dbReference type="InterPro" id="IPR051497">
    <property type="entry name" value="Dev/Hematopoietic_TF"/>
</dbReference>
<dbReference type="SUPFAM" id="SSF57667">
    <property type="entry name" value="beta-beta-alpha zinc fingers"/>
    <property type="match status" value="2"/>
</dbReference>
<keyword evidence="8" id="KW-0805">Transcription regulation</keyword>
<dbReference type="FunFam" id="3.30.160.60:FF:000055">
    <property type="entry name" value="B-cell lymphoma/leukemia 11A isoform X1"/>
    <property type="match status" value="1"/>
</dbReference>
<keyword evidence="16" id="KW-1185">Reference proteome</keyword>
<protein>
    <recommendedName>
        <fullName evidence="14">C2H2-type domain-containing protein</fullName>
    </recommendedName>
</protein>
<feature type="region of interest" description="Disordered" evidence="13">
    <location>
        <begin position="159"/>
        <end position="181"/>
    </location>
</feature>
<name>A0A3B3XFI8_9TELE</name>
<evidence type="ECO:0000256" key="6">
    <source>
        <dbReference type="ARBA" id="ARBA00022833"/>
    </source>
</evidence>
<dbReference type="FunFam" id="3.30.160.60:FF:000325">
    <property type="entry name" value="ZFP90 zinc finger protein"/>
    <property type="match status" value="1"/>
</dbReference>
<keyword evidence="5 12" id="KW-0863">Zinc-finger</keyword>
<keyword evidence="3" id="KW-0479">Metal-binding</keyword>
<evidence type="ECO:0000256" key="8">
    <source>
        <dbReference type="ARBA" id="ARBA00023015"/>
    </source>
</evidence>
<keyword evidence="6" id="KW-0862">Zinc</keyword>
<dbReference type="GO" id="GO:0045944">
    <property type="term" value="P:positive regulation of transcription by RNA polymerase II"/>
    <property type="evidence" value="ECO:0007669"/>
    <property type="project" value="TreeGrafter"/>
</dbReference>
<feature type="domain" description="C2H2-type" evidence="14">
    <location>
        <begin position="226"/>
        <end position="250"/>
    </location>
</feature>
<dbReference type="RefSeq" id="XP_014858124.1">
    <property type="nucleotide sequence ID" value="XM_015002638.1"/>
</dbReference>
<dbReference type="OrthoDB" id="10046198at2759"/>
<dbReference type="PANTHER" id="PTHR45993:SF8">
    <property type="entry name" value="ZINC FINGER PROTEIN 296"/>
    <property type="match status" value="1"/>
</dbReference>
<feature type="domain" description="C2H2-type" evidence="14">
    <location>
        <begin position="358"/>
        <end position="385"/>
    </location>
</feature>
<keyword evidence="4" id="KW-0677">Repeat</keyword>
<reference evidence="15" key="1">
    <citation type="submission" date="2025-08" db="UniProtKB">
        <authorList>
            <consortium name="Ensembl"/>
        </authorList>
    </citation>
    <scope>IDENTIFICATION</scope>
</reference>
<dbReference type="GO" id="GO:0003700">
    <property type="term" value="F:DNA-binding transcription factor activity"/>
    <property type="evidence" value="ECO:0007669"/>
    <property type="project" value="TreeGrafter"/>
</dbReference>
<feature type="compositionally biased region" description="Low complexity" evidence="13">
    <location>
        <begin position="329"/>
        <end position="350"/>
    </location>
</feature>
<evidence type="ECO:0000256" key="7">
    <source>
        <dbReference type="ARBA" id="ARBA00022843"/>
    </source>
</evidence>
<dbReference type="PROSITE" id="PS50157">
    <property type="entry name" value="ZINC_FINGER_C2H2_2"/>
    <property type="match status" value="6"/>
</dbReference>
<evidence type="ECO:0000256" key="1">
    <source>
        <dbReference type="ARBA" id="ARBA00004123"/>
    </source>
</evidence>
<dbReference type="CTD" id="162979"/>
<evidence type="ECO:0000256" key="5">
    <source>
        <dbReference type="ARBA" id="ARBA00022771"/>
    </source>
</evidence>
<evidence type="ECO:0000256" key="3">
    <source>
        <dbReference type="ARBA" id="ARBA00022723"/>
    </source>
</evidence>
<dbReference type="GO" id="GO:0000978">
    <property type="term" value="F:RNA polymerase II cis-regulatory region sequence-specific DNA binding"/>
    <property type="evidence" value="ECO:0007669"/>
    <property type="project" value="TreeGrafter"/>
</dbReference>
<feature type="domain" description="C2H2-type" evidence="14">
    <location>
        <begin position="630"/>
        <end position="657"/>
    </location>
</feature>
<dbReference type="Ensembl" id="ENSPMET00000021611.1">
    <property type="protein sequence ID" value="ENSPMEP00000013807.1"/>
    <property type="gene ID" value="ENSPMEG00000016142.1"/>
</dbReference>